<feature type="domain" description="O-methyltransferase dimerisation" evidence="6">
    <location>
        <begin position="11"/>
        <end position="83"/>
    </location>
</feature>
<keyword evidence="1 7" id="KW-0489">Methyltransferase</keyword>
<gene>
    <name evidence="7" type="ORF">ISU07_05110</name>
</gene>
<evidence type="ECO:0000313" key="7">
    <source>
        <dbReference type="EMBL" id="MBF4762495.1"/>
    </source>
</evidence>
<protein>
    <submittedName>
        <fullName evidence="7">Methyltransferase</fullName>
    </submittedName>
</protein>
<dbReference type="SUPFAM" id="SSF46785">
    <property type="entry name" value="Winged helix' DNA-binding domain"/>
    <property type="match status" value="1"/>
</dbReference>
<keyword evidence="2" id="KW-0808">Transferase</keyword>
<dbReference type="Proteomes" id="UP000640489">
    <property type="component" value="Unassembled WGS sequence"/>
</dbReference>
<dbReference type="AlphaFoldDB" id="A0A930YJA0"/>
<comment type="caution">
    <text evidence="7">The sequence shown here is derived from an EMBL/GenBank/DDBJ whole genome shotgun (WGS) entry which is preliminary data.</text>
</comment>
<evidence type="ECO:0000256" key="1">
    <source>
        <dbReference type="ARBA" id="ARBA00022603"/>
    </source>
</evidence>
<dbReference type="GO" id="GO:0032259">
    <property type="term" value="P:methylation"/>
    <property type="evidence" value="ECO:0007669"/>
    <property type="project" value="UniProtKB-KW"/>
</dbReference>
<evidence type="ECO:0000313" key="8">
    <source>
        <dbReference type="Proteomes" id="UP000640489"/>
    </source>
</evidence>
<evidence type="ECO:0000259" key="6">
    <source>
        <dbReference type="Pfam" id="PF08100"/>
    </source>
</evidence>
<dbReference type="InterPro" id="IPR036390">
    <property type="entry name" value="WH_DNA-bd_sf"/>
</dbReference>
<dbReference type="SUPFAM" id="SSF53335">
    <property type="entry name" value="S-adenosyl-L-methionine-dependent methyltransferases"/>
    <property type="match status" value="1"/>
</dbReference>
<dbReference type="Gene3D" id="1.10.10.10">
    <property type="entry name" value="Winged helix-like DNA-binding domain superfamily/Winged helix DNA-binding domain"/>
    <property type="match status" value="1"/>
</dbReference>
<dbReference type="PROSITE" id="PS51683">
    <property type="entry name" value="SAM_OMT_II"/>
    <property type="match status" value="1"/>
</dbReference>
<keyword evidence="3" id="KW-0949">S-adenosyl-L-methionine</keyword>
<evidence type="ECO:0000256" key="4">
    <source>
        <dbReference type="PIRSR" id="PIRSR005739-1"/>
    </source>
</evidence>
<dbReference type="PANTHER" id="PTHR43712">
    <property type="entry name" value="PUTATIVE (AFU_ORTHOLOGUE AFUA_4G14580)-RELATED"/>
    <property type="match status" value="1"/>
</dbReference>
<dbReference type="RefSeq" id="WP_194705600.1">
    <property type="nucleotide sequence ID" value="NZ_JADKPN010000001.1"/>
</dbReference>
<feature type="active site" description="Proton acceptor" evidence="4">
    <location>
        <position position="236"/>
    </location>
</feature>
<sequence length="327" mass="34060">MTVRQDLMWLVVGHRTTAAIATAVELGIIDALGGGARTPGDVAAAVGTDPDATHRLLRALSAIGVLAASDGVYALTEMGSLLRTDAPGSLAPQALLQADPAIWAAWGHLRHSIRTGDNAFSSLHGRDVWEHRVEHPDRGRNFDALMTSLTSVVAGAVAATYPFRSGAHVVDVGGGQGALLAAVLRAHPTLTGTVFDQAHVVGSAPPDLADRWTSVGGSFFESVPSGDHLMLKSVIHDWPDEESVTILRTCAAALRPGGSVLLVEIVLDRPGYERDAAFSDLNMLVGPGGRERTEAEYAALFAAAGLRLTRVLDTGVLHAVAEGVAAG</sequence>
<dbReference type="Pfam" id="PF00891">
    <property type="entry name" value="Methyltransf_2"/>
    <property type="match status" value="1"/>
</dbReference>
<evidence type="ECO:0000256" key="2">
    <source>
        <dbReference type="ARBA" id="ARBA00022679"/>
    </source>
</evidence>
<dbReference type="Gene3D" id="3.40.50.150">
    <property type="entry name" value="Vaccinia Virus protein VP39"/>
    <property type="match status" value="1"/>
</dbReference>
<keyword evidence="8" id="KW-1185">Reference proteome</keyword>
<dbReference type="GO" id="GO:0046983">
    <property type="term" value="F:protein dimerization activity"/>
    <property type="evidence" value="ECO:0007669"/>
    <property type="project" value="InterPro"/>
</dbReference>
<dbReference type="InterPro" id="IPR012967">
    <property type="entry name" value="COMT_dimerisation"/>
</dbReference>
<dbReference type="PIRSF" id="PIRSF005739">
    <property type="entry name" value="O-mtase"/>
    <property type="match status" value="1"/>
</dbReference>
<dbReference type="GO" id="GO:0008171">
    <property type="term" value="F:O-methyltransferase activity"/>
    <property type="evidence" value="ECO:0007669"/>
    <property type="project" value="InterPro"/>
</dbReference>
<dbReference type="InterPro" id="IPR036388">
    <property type="entry name" value="WH-like_DNA-bd_sf"/>
</dbReference>
<accession>A0A930YJA0</accession>
<name>A0A930YJA0_9ACTN</name>
<feature type="domain" description="O-methyltransferase C-terminal" evidence="5">
    <location>
        <begin position="106"/>
        <end position="306"/>
    </location>
</feature>
<proteinExistence type="predicted"/>
<dbReference type="InterPro" id="IPR016461">
    <property type="entry name" value="COMT-like"/>
</dbReference>
<dbReference type="InterPro" id="IPR001077">
    <property type="entry name" value="COMT_C"/>
</dbReference>
<evidence type="ECO:0000259" key="5">
    <source>
        <dbReference type="Pfam" id="PF00891"/>
    </source>
</evidence>
<dbReference type="PANTHER" id="PTHR43712:SF2">
    <property type="entry name" value="O-METHYLTRANSFERASE CICE"/>
    <property type="match status" value="1"/>
</dbReference>
<reference evidence="7" key="1">
    <citation type="submission" date="2020-11" db="EMBL/GenBank/DDBJ databases">
        <title>Nocardioides sp. nov., isolated from Soil of Cynanchum wilfordii Hemsley rhizosphere.</title>
        <authorList>
            <person name="Lee J.-S."/>
            <person name="Suh M.K."/>
            <person name="Kim J.-S."/>
        </authorList>
    </citation>
    <scope>NUCLEOTIDE SEQUENCE</scope>
    <source>
        <strain evidence="7">KCTC 19275</strain>
    </source>
</reference>
<dbReference type="EMBL" id="JADKPN010000001">
    <property type="protein sequence ID" value="MBF4762495.1"/>
    <property type="molecule type" value="Genomic_DNA"/>
</dbReference>
<organism evidence="7 8">
    <name type="scientific">Nocardioides islandensis</name>
    <dbReference type="NCBI Taxonomy" id="433663"/>
    <lineage>
        <taxon>Bacteria</taxon>
        <taxon>Bacillati</taxon>
        <taxon>Actinomycetota</taxon>
        <taxon>Actinomycetes</taxon>
        <taxon>Propionibacteriales</taxon>
        <taxon>Nocardioidaceae</taxon>
        <taxon>Nocardioides</taxon>
    </lineage>
</organism>
<dbReference type="InterPro" id="IPR029063">
    <property type="entry name" value="SAM-dependent_MTases_sf"/>
</dbReference>
<dbReference type="Pfam" id="PF08100">
    <property type="entry name" value="Dimerisation"/>
    <property type="match status" value="1"/>
</dbReference>
<evidence type="ECO:0000256" key="3">
    <source>
        <dbReference type="ARBA" id="ARBA00022691"/>
    </source>
</evidence>